<proteinExistence type="predicted"/>
<organism evidence="2 3">
    <name type="scientific">Microthyrium microscopicum</name>
    <dbReference type="NCBI Taxonomy" id="703497"/>
    <lineage>
        <taxon>Eukaryota</taxon>
        <taxon>Fungi</taxon>
        <taxon>Dikarya</taxon>
        <taxon>Ascomycota</taxon>
        <taxon>Pezizomycotina</taxon>
        <taxon>Dothideomycetes</taxon>
        <taxon>Dothideomycetes incertae sedis</taxon>
        <taxon>Microthyriales</taxon>
        <taxon>Microthyriaceae</taxon>
        <taxon>Microthyrium</taxon>
    </lineage>
</organism>
<keyword evidence="3" id="KW-1185">Reference proteome</keyword>
<name>A0A6A6U713_9PEZI</name>
<sequence length="134" mass="14496">MYSFLSTVAPALSLFAIPLFAGPARASPINNGHVFANDKLPASRYDRREIATIDYEKRGLPAALLNSRAVAQPRMRREAPSFEKREATVIVDLPKMARRALDDGSESNVKLQPTKRWGGYGGGCGGCRGGCGGW</sequence>
<dbReference type="EMBL" id="MU004238">
    <property type="protein sequence ID" value="KAF2666868.1"/>
    <property type="molecule type" value="Genomic_DNA"/>
</dbReference>
<reference evidence="2" key="1">
    <citation type="journal article" date="2020" name="Stud. Mycol.">
        <title>101 Dothideomycetes genomes: a test case for predicting lifestyles and emergence of pathogens.</title>
        <authorList>
            <person name="Haridas S."/>
            <person name="Albert R."/>
            <person name="Binder M."/>
            <person name="Bloem J."/>
            <person name="Labutti K."/>
            <person name="Salamov A."/>
            <person name="Andreopoulos B."/>
            <person name="Baker S."/>
            <person name="Barry K."/>
            <person name="Bills G."/>
            <person name="Bluhm B."/>
            <person name="Cannon C."/>
            <person name="Castanera R."/>
            <person name="Culley D."/>
            <person name="Daum C."/>
            <person name="Ezra D."/>
            <person name="Gonzalez J."/>
            <person name="Henrissat B."/>
            <person name="Kuo A."/>
            <person name="Liang C."/>
            <person name="Lipzen A."/>
            <person name="Lutzoni F."/>
            <person name="Magnuson J."/>
            <person name="Mondo S."/>
            <person name="Nolan M."/>
            <person name="Ohm R."/>
            <person name="Pangilinan J."/>
            <person name="Park H.-J."/>
            <person name="Ramirez L."/>
            <person name="Alfaro M."/>
            <person name="Sun H."/>
            <person name="Tritt A."/>
            <person name="Yoshinaga Y."/>
            <person name="Zwiers L.-H."/>
            <person name="Turgeon B."/>
            <person name="Goodwin S."/>
            <person name="Spatafora J."/>
            <person name="Crous P."/>
            <person name="Grigoriev I."/>
        </authorList>
    </citation>
    <scope>NUCLEOTIDE SEQUENCE</scope>
    <source>
        <strain evidence="2">CBS 115976</strain>
    </source>
</reference>
<evidence type="ECO:0000313" key="3">
    <source>
        <dbReference type="Proteomes" id="UP000799302"/>
    </source>
</evidence>
<feature type="signal peptide" evidence="1">
    <location>
        <begin position="1"/>
        <end position="26"/>
    </location>
</feature>
<dbReference type="AlphaFoldDB" id="A0A6A6U713"/>
<gene>
    <name evidence="2" type="ORF">BT63DRAFT_415958</name>
</gene>
<feature type="chain" id="PRO_5025665765" evidence="1">
    <location>
        <begin position="27"/>
        <end position="134"/>
    </location>
</feature>
<keyword evidence="1" id="KW-0732">Signal</keyword>
<dbReference type="Proteomes" id="UP000799302">
    <property type="component" value="Unassembled WGS sequence"/>
</dbReference>
<evidence type="ECO:0000313" key="2">
    <source>
        <dbReference type="EMBL" id="KAF2666868.1"/>
    </source>
</evidence>
<protein>
    <submittedName>
        <fullName evidence="2">Uncharacterized protein</fullName>
    </submittedName>
</protein>
<accession>A0A6A6U713</accession>
<evidence type="ECO:0000256" key="1">
    <source>
        <dbReference type="SAM" id="SignalP"/>
    </source>
</evidence>